<name>A0A4D6HMA8_9EURY</name>
<protein>
    <submittedName>
        <fullName evidence="1">Uncharacterized protein</fullName>
    </submittedName>
</protein>
<dbReference type="KEGG" id="nbg:DV706_11075"/>
<gene>
    <name evidence="1" type="ORF">DV706_11075</name>
</gene>
<sequence length="61" mass="6645">MGNDLFAAKQRAQIRSSCGDVVTRAFAFRLEAADSANSRGAALCPTGRFMMCVILMIRYAI</sequence>
<organism evidence="1 2">
    <name type="scientific">Natronorubrum bangense</name>
    <dbReference type="NCBI Taxonomy" id="61858"/>
    <lineage>
        <taxon>Archaea</taxon>
        <taxon>Methanobacteriati</taxon>
        <taxon>Methanobacteriota</taxon>
        <taxon>Stenosarchaea group</taxon>
        <taxon>Halobacteria</taxon>
        <taxon>Halobacteriales</taxon>
        <taxon>Natrialbaceae</taxon>
        <taxon>Natronorubrum</taxon>
    </lineage>
</organism>
<accession>A0A4D6HMA8</accession>
<dbReference type="AlphaFoldDB" id="A0A4D6HMA8"/>
<dbReference type="Proteomes" id="UP000296822">
    <property type="component" value="Chromosome"/>
</dbReference>
<evidence type="ECO:0000313" key="1">
    <source>
        <dbReference type="EMBL" id="QCC54960.1"/>
    </source>
</evidence>
<evidence type="ECO:0000313" key="2">
    <source>
        <dbReference type="Proteomes" id="UP000296822"/>
    </source>
</evidence>
<reference evidence="1 2" key="1">
    <citation type="journal article" date="2019" name="Nat. Commun.">
        <title>A new type of DNA phosphorothioation-based antiviral system in archaea.</title>
        <authorList>
            <person name="Xiong L."/>
            <person name="Liu S."/>
            <person name="Chen S."/>
            <person name="Xiao Y."/>
            <person name="Zhu B."/>
            <person name="Gao Y."/>
            <person name="Zhang Y."/>
            <person name="Chen B."/>
            <person name="Luo J."/>
            <person name="Deng Z."/>
            <person name="Chen X."/>
            <person name="Wang L."/>
            <person name="Chen S."/>
        </authorList>
    </citation>
    <scope>NUCLEOTIDE SEQUENCE [LARGE SCALE GENOMIC DNA]</scope>
    <source>
        <strain evidence="1 2">JCM 10635</strain>
    </source>
</reference>
<dbReference type="EMBL" id="CP031305">
    <property type="protein sequence ID" value="QCC54960.1"/>
    <property type="molecule type" value="Genomic_DNA"/>
</dbReference>
<proteinExistence type="predicted"/>